<protein>
    <submittedName>
        <fullName evidence="2">Uncharacterized protein</fullName>
    </submittedName>
</protein>
<name>A0A1Z4V4X9_9CYAN</name>
<keyword evidence="1" id="KW-0472">Membrane</keyword>
<evidence type="ECO:0000313" key="2">
    <source>
        <dbReference type="EMBL" id="BAZ86473.1"/>
    </source>
</evidence>
<evidence type="ECO:0000313" key="3">
    <source>
        <dbReference type="Proteomes" id="UP000218702"/>
    </source>
</evidence>
<dbReference type="AlphaFoldDB" id="A0A1Z4V4X9"/>
<accession>A0A1Z4V4X9</accession>
<feature type="transmembrane region" description="Helical" evidence="1">
    <location>
        <begin position="50"/>
        <end position="67"/>
    </location>
</feature>
<dbReference type="Proteomes" id="UP000218702">
    <property type="component" value="Chromosome"/>
</dbReference>
<dbReference type="OrthoDB" id="532853at2"/>
<keyword evidence="3" id="KW-1185">Reference proteome</keyword>
<keyword evidence="1" id="KW-0812">Transmembrane</keyword>
<sequence>MEHLNDSLLPLLGNLHEHITLLADIGNVKDPDLLGQVQASWNHFVKTGQVWAMLIGIIVGYLFKGFTSYG</sequence>
<dbReference type="RefSeq" id="WP_096667978.1">
    <property type="nucleotide sequence ID" value="NZ_AP018316.1"/>
</dbReference>
<dbReference type="KEGG" id="dcm:NIES806_26860"/>
<reference evidence="2 3" key="1">
    <citation type="submission" date="2017-06" db="EMBL/GenBank/DDBJ databases">
        <title>Genome sequencing of cyanobaciteial culture collection at National Institute for Environmental Studies (NIES).</title>
        <authorList>
            <person name="Hirose Y."/>
            <person name="Shimura Y."/>
            <person name="Fujisawa T."/>
            <person name="Nakamura Y."/>
            <person name="Kawachi M."/>
        </authorList>
    </citation>
    <scope>NUCLEOTIDE SEQUENCE [LARGE SCALE GENOMIC DNA]</scope>
    <source>
        <strain evidence="2 3">NIES-806</strain>
    </source>
</reference>
<keyword evidence="1" id="KW-1133">Transmembrane helix</keyword>
<evidence type="ECO:0000256" key="1">
    <source>
        <dbReference type="SAM" id="Phobius"/>
    </source>
</evidence>
<dbReference type="EMBL" id="AP018316">
    <property type="protein sequence ID" value="BAZ86473.1"/>
    <property type="molecule type" value="Genomic_DNA"/>
</dbReference>
<organism evidence="2 3">
    <name type="scientific">Dolichospermum compactum NIES-806</name>
    <dbReference type="NCBI Taxonomy" id="1973481"/>
    <lineage>
        <taxon>Bacteria</taxon>
        <taxon>Bacillati</taxon>
        <taxon>Cyanobacteriota</taxon>
        <taxon>Cyanophyceae</taxon>
        <taxon>Nostocales</taxon>
        <taxon>Aphanizomenonaceae</taxon>
        <taxon>Dolichospermum</taxon>
        <taxon>Dolichospermum compactum</taxon>
    </lineage>
</organism>
<gene>
    <name evidence="2" type="ORF">NIES806_26860</name>
</gene>
<proteinExistence type="predicted"/>